<feature type="region of interest" description="Disordered" evidence="1">
    <location>
        <begin position="1"/>
        <end position="32"/>
    </location>
</feature>
<evidence type="ECO:0000313" key="3">
    <source>
        <dbReference type="EMBL" id="PKI64652.1"/>
    </source>
</evidence>
<dbReference type="SMART" id="SM00443">
    <property type="entry name" value="G_patch"/>
    <property type="match status" value="1"/>
</dbReference>
<accession>A0A2I0K7Z5</accession>
<feature type="domain" description="G-patch" evidence="2">
    <location>
        <begin position="303"/>
        <end position="349"/>
    </location>
</feature>
<reference evidence="3 4" key="1">
    <citation type="submission" date="2017-11" db="EMBL/GenBank/DDBJ databases">
        <title>De-novo sequencing of pomegranate (Punica granatum L.) genome.</title>
        <authorList>
            <person name="Akparov Z."/>
            <person name="Amiraslanov A."/>
            <person name="Hajiyeva S."/>
            <person name="Abbasov M."/>
            <person name="Kaur K."/>
            <person name="Hamwieh A."/>
            <person name="Solovyev V."/>
            <person name="Salamov A."/>
            <person name="Braich B."/>
            <person name="Kosarev P."/>
            <person name="Mahmoud A."/>
            <person name="Hajiyev E."/>
            <person name="Babayeva S."/>
            <person name="Izzatullayeva V."/>
            <person name="Mammadov A."/>
            <person name="Mammadov A."/>
            <person name="Sharifova S."/>
            <person name="Ojaghi J."/>
            <person name="Eynullazada K."/>
            <person name="Bayramov B."/>
            <person name="Abdulazimova A."/>
            <person name="Shahmuradov I."/>
        </authorList>
    </citation>
    <scope>NUCLEOTIDE SEQUENCE [LARGE SCALE GENOMIC DNA]</scope>
    <source>
        <strain evidence="4">cv. AG2017</strain>
        <tissue evidence="3">Leaf</tissue>
    </source>
</reference>
<protein>
    <recommendedName>
        <fullName evidence="2">G-patch domain-containing protein</fullName>
    </recommendedName>
</protein>
<dbReference type="InterPro" id="IPR000467">
    <property type="entry name" value="G_patch_dom"/>
</dbReference>
<dbReference type="InterPro" id="IPR021109">
    <property type="entry name" value="Peptidase_aspartic_dom_sf"/>
</dbReference>
<name>A0A2I0K7Z5_PUNGR</name>
<evidence type="ECO:0000259" key="2">
    <source>
        <dbReference type="PROSITE" id="PS50174"/>
    </source>
</evidence>
<dbReference type="CDD" id="cd00303">
    <property type="entry name" value="retropepsin_like"/>
    <property type="match status" value="1"/>
</dbReference>
<dbReference type="Gene3D" id="2.40.70.10">
    <property type="entry name" value="Acid Proteases"/>
    <property type="match status" value="1"/>
</dbReference>
<evidence type="ECO:0000256" key="1">
    <source>
        <dbReference type="SAM" id="MobiDB-lite"/>
    </source>
</evidence>
<comment type="caution">
    <text evidence="3">The sequence shown here is derived from an EMBL/GenBank/DDBJ whole genome shotgun (WGS) entry which is preliminary data.</text>
</comment>
<dbReference type="PANTHER" id="PTHR32108">
    <property type="entry name" value="DNA-DIRECTED RNA POLYMERASE SUBUNIT ALPHA"/>
    <property type="match status" value="1"/>
</dbReference>
<dbReference type="GO" id="GO:0003676">
    <property type="term" value="F:nucleic acid binding"/>
    <property type="evidence" value="ECO:0007669"/>
    <property type="project" value="InterPro"/>
</dbReference>
<dbReference type="PROSITE" id="PS50174">
    <property type="entry name" value="G_PATCH"/>
    <property type="match status" value="1"/>
</dbReference>
<gene>
    <name evidence="3" type="ORF">CRG98_014941</name>
</gene>
<sequence>MSVMGVTRSGRVYENPDTANKRKAPAAALETAPQAAPIPSKKVTYEKAEAFMKVLKASEYKIVEQMGKFPAHISLLALLLSSEPHRQALLKVLTAAQVPKETLPAQIEETISIIFSNAISFSDDELPFKGYEHSRALHIVCKCNNFIVGRVMIDNGSALNVCPVSTLKQMNVDFNRIRPSKIAVRAFDGLRRDVNGEIDLLIDVGPCSFAVTFQVLDIPNAFSLLLGRPWIHSAGVVPSSLHQKLKFIVEEKLITVKGEEDYAIYKETAVPYISIGDDQNLPFHSFETISVIKDYGEVGPSRANRMIGKFLLQHDYVPGTGLGANGQGIMHPIEIEDNKNRRGFGYRPSCHEIIQARKGKHLHCLAAHYGRINRGIPILPLSYFFPGPPCIVRDTLQDPYLDSDGASVVEPAIYAVSEETPPRVHIRPAWENEQLDNLTSILCYSAVIADVLHSNPNHRRVHLNPFEGLLEKPQPIYFRERLNEDGRMPEIEESLQRLDNHQLTSVEPT</sequence>
<evidence type="ECO:0000313" key="4">
    <source>
        <dbReference type="Proteomes" id="UP000233551"/>
    </source>
</evidence>
<proteinExistence type="predicted"/>
<dbReference type="Pfam" id="PF01585">
    <property type="entry name" value="G-patch"/>
    <property type="match status" value="1"/>
</dbReference>
<dbReference type="PANTHER" id="PTHR32108:SF9">
    <property type="entry name" value="REVERSE TRANSCRIPTASE RNASE H-LIKE DOMAIN-CONTAINING PROTEIN"/>
    <property type="match status" value="1"/>
</dbReference>
<keyword evidence="4" id="KW-1185">Reference proteome</keyword>
<dbReference type="AlphaFoldDB" id="A0A2I0K7Z5"/>
<dbReference type="EMBL" id="PGOL01000799">
    <property type="protein sequence ID" value="PKI64652.1"/>
    <property type="molecule type" value="Genomic_DNA"/>
</dbReference>
<dbReference type="STRING" id="22663.A0A2I0K7Z5"/>
<dbReference type="Proteomes" id="UP000233551">
    <property type="component" value="Unassembled WGS sequence"/>
</dbReference>
<organism evidence="3 4">
    <name type="scientific">Punica granatum</name>
    <name type="common">Pomegranate</name>
    <dbReference type="NCBI Taxonomy" id="22663"/>
    <lineage>
        <taxon>Eukaryota</taxon>
        <taxon>Viridiplantae</taxon>
        <taxon>Streptophyta</taxon>
        <taxon>Embryophyta</taxon>
        <taxon>Tracheophyta</taxon>
        <taxon>Spermatophyta</taxon>
        <taxon>Magnoliopsida</taxon>
        <taxon>eudicotyledons</taxon>
        <taxon>Gunneridae</taxon>
        <taxon>Pentapetalae</taxon>
        <taxon>rosids</taxon>
        <taxon>malvids</taxon>
        <taxon>Myrtales</taxon>
        <taxon>Lythraceae</taxon>
        <taxon>Punica</taxon>
    </lineage>
</organism>